<sequence length="132" mass="14821">MISYTEFRAEAERVLGRSLRGREIALWYKLWRAKYYTEPTPPSGSAMPPMSGLRKWLQSGGGSSPHSPTLGVQPKPTQGALSPEMQANINRVYESACRVSIIRVLKWLRTVHGLDVDHATDVILSRRVEEVS</sequence>
<gene>
    <name evidence="2" type="ORF">LCGC14_2926010</name>
</gene>
<name>A0A0F9ADD8_9ZZZZ</name>
<evidence type="ECO:0000256" key="1">
    <source>
        <dbReference type="SAM" id="MobiDB-lite"/>
    </source>
</evidence>
<organism evidence="2">
    <name type="scientific">marine sediment metagenome</name>
    <dbReference type="NCBI Taxonomy" id="412755"/>
    <lineage>
        <taxon>unclassified sequences</taxon>
        <taxon>metagenomes</taxon>
        <taxon>ecological metagenomes</taxon>
    </lineage>
</organism>
<proteinExistence type="predicted"/>
<reference evidence="2" key="1">
    <citation type="journal article" date="2015" name="Nature">
        <title>Complex archaea that bridge the gap between prokaryotes and eukaryotes.</title>
        <authorList>
            <person name="Spang A."/>
            <person name="Saw J.H."/>
            <person name="Jorgensen S.L."/>
            <person name="Zaremba-Niedzwiedzka K."/>
            <person name="Martijn J."/>
            <person name="Lind A.E."/>
            <person name="van Eijk R."/>
            <person name="Schleper C."/>
            <person name="Guy L."/>
            <person name="Ettema T.J."/>
        </authorList>
    </citation>
    <scope>NUCLEOTIDE SEQUENCE</scope>
</reference>
<evidence type="ECO:0000313" key="2">
    <source>
        <dbReference type="EMBL" id="KKK70236.1"/>
    </source>
</evidence>
<feature type="compositionally biased region" description="Low complexity" evidence="1">
    <location>
        <begin position="43"/>
        <end position="52"/>
    </location>
</feature>
<protein>
    <submittedName>
        <fullName evidence="2">Uncharacterized protein</fullName>
    </submittedName>
</protein>
<feature type="region of interest" description="Disordered" evidence="1">
    <location>
        <begin position="39"/>
        <end position="81"/>
    </location>
</feature>
<dbReference type="AlphaFoldDB" id="A0A0F9ADD8"/>
<accession>A0A0F9ADD8</accession>
<comment type="caution">
    <text evidence="2">The sequence shown here is derived from an EMBL/GenBank/DDBJ whole genome shotgun (WGS) entry which is preliminary data.</text>
</comment>
<dbReference type="EMBL" id="LAZR01058281">
    <property type="protein sequence ID" value="KKK70236.1"/>
    <property type="molecule type" value="Genomic_DNA"/>
</dbReference>